<evidence type="ECO:0000256" key="4">
    <source>
        <dbReference type="PROSITE-ProRule" id="PRU00050"/>
    </source>
</evidence>
<name>F3FNU3_PSESX</name>
<dbReference type="Pfam" id="PF01339">
    <property type="entry name" value="CheB_methylest"/>
    <property type="match status" value="1"/>
</dbReference>
<evidence type="ECO:0000256" key="1">
    <source>
        <dbReference type="ARBA" id="ARBA00022801"/>
    </source>
</evidence>
<dbReference type="Proteomes" id="UP000004471">
    <property type="component" value="Unassembled WGS sequence"/>
</dbReference>
<evidence type="ECO:0000259" key="5">
    <source>
        <dbReference type="PROSITE" id="PS50122"/>
    </source>
</evidence>
<dbReference type="Gene3D" id="3.40.50.180">
    <property type="entry name" value="Methylesterase CheB, C-terminal domain"/>
    <property type="match status" value="1"/>
</dbReference>
<dbReference type="PATRIC" id="fig|629262.5.peg.3998"/>
<dbReference type="GO" id="GO:0008984">
    <property type="term" value="F:protein-glutamate methylesterase activity"/>
    <property type="evidence" value="ECO:0007669"/>
    <property type="project" value="UniProtKB-EC"/>
</dbReference>
<comment type="catalytic activity">
    <reaction evidence="3">
        <text>[protein]-L-glutamate 5-O-methyl ester + H2O = L-glutamyl-[protein] + methanol + H(+)</text>
        <dbReference type="Rhea" id="RHEA:23236"/>
        <dbReference type="Rhea" id="RHEA-COMP:10208"/>
        <dbReference type="Rhea" id="RHEA-COMP:10311"/>
        <dbReference type="ChEBI" id="CHEBI:15377"/>
        <dbReference type="ChEBI" id="CHEBI:15378"/>
        <dbReference type="ChEBI" id="CHEBI:17790"/>
        <dbReference type="ChEBI" id="CHEBI:29973"/>
        <dbReference type="ChEBI" id="CHEBI:82795"/>
        <dbReference type="EC" id="3.1.1.61"/>
    </reaction>
</comment>
<dbReference type="InterPro" id="IPR000673">
    <property type="entry name" value="Sig_transdc_resp-reg_Me-estase"/>
</dbReference>
<dbReference type="GO" id="GO:0005737">
    <property type="term" value="C:cytoplasm"/>
    <property type="evidence" value="ECO:0007669"/>
    <property type="project" value="InterPro"/>
</dbReference>
<evidence type="ECO:0000313" key="7">
    <source>
        <dbReference type="Proteomes" id="UP000004471"/>
    </source>
</evidence>
<feature type="domain" description="CheB-type methylesterase" evidence="5">
    <location>
        <begin position="1"/>
        <end position="56"/>
    </location>
</feature>
<protein>
    <recommendedName>
        <fullName evidence="2">protein-glutamate methylesterase</fullName>
        <ecNumber evidence="2">3.1.1.61</ecNumber>
    </recommendedName>
</protein>
<gene>
    <name evidence="6" type="ORF">PSYJA_24043</name>
</gene>
<dbReference type="PANTHER" id="PTHR42872">
    <property type="entry name" value="PROTEIN-GLUTAMATE METHYLESTERASE/PROTEIN-GLUTAMINE GLUTAMINASE"/>
    <property type="match status" value="1"/>
</dbReference>
<dbReference type="SUPFAM" id="SSF52738">
    <property type="entry name" value="Methylesterase CheB, C-terminal domain"/>
    <property type="match status" value="1"/>
</dbReference>
<feature type="non-terminal residue" evidence="6">
    <location>
        <position position="1"/>
    </location>
</feature>
<dbReference type="AlphaFoldDB" id="F3FNU3"/>
<dbReference type="GO" id="GO:0000156">
    <property type="term" value="F:phosphorelay response regulator activity"/>
    <property type="evidence" value="ECO:0007669"/>
    <property type="project" value="InterPro"/>
</dbReference>
<dbReference type="InterPro" id="IPR035909">
    <property type="entry name" value="CheB_C"/>
</dbReference>
<reference evidence="6 7" key="1">
    <citation type="journal article" date="2011" name="PLoS Pathog.">
        <title>Dynamic evolution of pathogenicity revealed by sequencing and comparative genomics of 19 Pseudomonas syringae isolates.</title>
        <authorList>
            <person name="Baltrus D.A."/>
            <person name="Nishimura M.T."/>
            <person name="Romanchuk A."/>
            <person name="Chang J.H."/>
            <person name="Mukhtar M.S."/>
            <person name="Cherkis K."/>
            <person name="Roach J."/>
            <person name="Grant S.R."/>
            <person name="Jones C.D."/>
            <person name="Dangl J.L."/>
        </authorList>
    </citation>
    <scope>NUCLEOTIDE SEQUENCE [LARGE SCALE GENOMIC DNA]</scope>
    <source>
        <strain evidence="7">M301072PT</strain>
    </source>
</reference>
<dbReference type="HOGENOM" id="CLU_205356_0_0_6"/>
<dbReference type="EC" id="3.1.1.61" evidence="2"/>
<accession>F3FNU3</accession>
<evidence type="ECO:0000256" key="3">
    <source>
        <dbReference type="ARBA" id="ARBA00048267"/>
    </source>
</evidence>
<sequence length="56" mass="6056">DDGARGLKEMLDAGSATVAQDEASCVVFGMPKEAIKLNAAQRIIPLQEIHQVILHR</sequence>
<dbReference type="GO" id="GO:0006935">
    <property type="term" value="P:chemotaxis"/>
    <property type="evidence" value="ECO:0007669"/>
    <property type="project" value="InterPro"/>
</dbReference>
<proteinExistence type="predicted"/>
<keyword evidence="1 6" id="KW-0378">Hydrolase</keyword>
<organism evidence="6 7">
    <name type="scientific">Pseudomonas syringae pv. japonica str. M301072</name>
    <dbReference type="NCBI Taxonomy" id="629262"/>
    <lineage>
        <taxon>Bacteria</taxon>
        <taxon>Pseudomonadati</taxon>
        <taxon>Pseudomonadota</taxon>
        <taxon>Gammaproteobacteria</taxon>
        <taxon>Pseudomonadales</taxon>
        <taxon>Pseudomonadaceae</taxon>
        <taxon>Pseudomonas</taxon>
        <taxon>Pseudomonas syringae</taxon>
    </lineage>
</organism>
<dbReference type="PROSITE" id="PS50122">
    <property type="entry name" value="CHEB"/>
    <property type="match status" value="1"/>
</dbReference>
<evidence type="ECO:0000256" key="2">
    <source>
        <dbReference type="ARBA" id="ARBA00039140"/>
    </source>
</evidence>
<comment type="caution">
    <text evidence="6">The sequence shown here is derived from an EMBL/GenBank/DDBJ whole genome shotgun (WGS) entry which is preliminary data.</text>
</comment>
<evidence type="ECO:0000313" key="6">
    <source>
        <dbReference type="EMBL" id="EGH31879.1"/>
    </source>
</evidence>
<comment type="caution">
    <text evidence="4">Lacks conserved residue(s) required for the propagation of feature annotation.</text>
</comment>
<dbReference type="PANTHER" id="PTHR42872:SF6">
    <property type="entry name" value="PROTEIN-GLUTAMATE METHYLESTERASE_PROTEIN-GLUTAMINE GLUTAMINASE"/>
    <property type="match status" value="1"/>
</dbReference>
<dbReference type="EMBL" id="AEAH01001084">
    <property type="protein sequence ID" value="EGH31879.1"/>
    <property type="molecule type" value="Genomic_DNA"/>
</dbReference>